<keyword evidence="2" id="KW-1133">Transmembrane helix</keyword>
<name>A0A841P2J2_9HYPH</name>
<sequence length="181" mass="20311">MKCRQSGDQPSRGERADHTDGDDIVEAATLEAVKRDADSVEGVAQYRQQSLALLAQSEAVRQSAEKPDTKGLFKALELTAAWVTRSSRPAPVKLRCLAEASKARKPFNGRCDRFIIPALIFLMAGAMFTRLRWRRIRSSSAARGDREYGHDKQTQFHQWSRGGFDGPGWRHRESGNKPDKI</sequence>
<organism evidence="3 4">
    <name type="scientific">Mesorhizobium sangaii</name>
    <dbReference type="NCBI Taxonomy" id="505389"/>
    <lineage>
        <taxon>Bacteria</taxon>
        <taxon>Pseudomonadati</taxon>
        <taxon>Pseudomonadota</taxon>
        <taxon>Alphaproteobacteria</taxon>
        <taxon>Hyphomicrobiales</taxon>
        <taxon>Phyllobacteriaceae</taxon>
        <taxon>Mesorhizobium</taxon>
    </lineage>
</organism>
<feature type="region of interest" description="Disordered" evidence="1">
    <location>
        <begin position="142"/>
        <end position="181"/>
    </location>
</feature>
<evidence type="ECO:0000313" key="4">
    <source>
        <dbReference type="Proteomes" id="UP000556329"/>
    </source>
</evidence>
<dbReference type="AlphaFoldDB" id="A0A841P2J2"/>
<feature type="compositionally biased region" description="Basic and acidic residues" evidence="1">
    <location>
        <begin position="143"/>
        <end position="154"/>
    </location>
</feature>
<evidence type="ECO:0000256" key="1">
    <source>
        <dbReference type="SAM" id="MobiDB-lite"/>
    </source>
</evidence>
<evidence type="ECO:0000256" key="2">
    <source>
        <dbReference type="SAM" id="Phobius"/>
    </source>
</evidence>
<keyword evidence="2" id="KW-0812">Transmembrane</keyword>
<accession>A0A841P2J2</accession>
<reference evidence="3 4" key="1">
    <citation type="submission" date="2020-08" db="EMBL/GenBank/DDBJ databases">
        <title>Genomic Encyclopedia of Type Strains, Phase IV (KMG-IV): sequencing the most valuable type-strain genomes for metagenomic binning, comparative biology and taxonomic classification.</title>
        <authorList>
            <person name="Goeker M."/>
        </authorList>
    </citation>
    <scope>NUCLEOTIDE SEQUENCE [LARGE SCALE GENOMIC DNA]</scope>
    <source>
        <strain evidence="3 4">DSM 100039</strain>
    </source>
</reference>
<evidence type="ECO:0000313" key="3">
    <source>
        <dbReference type="EMBL" id="MBB6409477.1"/>
    </source>
</evidence>
<feature type="compositionally biased region" description="Basic and acidic residues" evidence="1">
    <location>
        <begin position="11"/>
        <end position="21"/>
    </location>
</feature>
<keyword evidence="2" id="KW-0472">Membrane</keyword>
<feature type="region of interest" description="Disordered" evidence="1">
    <location>
        <begin position="1"/>
        <end position="23"/>
    </location>
</feature>
<gene>
    <name evidence="3" type="ORF">HNQ71_002142</name>
</gene>
<feature type="compositionally biased region" description="Basic and acidic residues" evidence="1">
    <location>
        <begin position="168"/>
        <end position="181"/>
    </location>
</feature>
<proteinExistence type="predicted"/>
<comment type="caution">
    <text evidence="3">The sequence shown here is derived from an EMBL/GenBank/DDBJ whole genome shotgun (WGS) entry which is preliminary data.</text>
</comment>
<dbReference type="EMBL" id="JACHEF010000002">
    <property type="protein sequence ID" value="MBB6409477.1"/>
    <property type="molecule type" value="Genomic_DNA"/>
</dbReference>
<protein>
    <submittedName>
        <fullName evidence="3">Uncharacterized protein</fullName>
    </submittedName>
</protein>
<dbReference type="Proteomes" id="UP000556329">
    <property type="component" value="Unassembled WGS sequence"/>
</dbReference>
<keyword evidence="4" id="KW-1185">Reference proteome</keyword>
<feature type="transmembrane region" description="Helical" evidence="2">
    <location>
        <begin position="114"/>
        <end position="133"/>
    </location>
</feature>